<accession>S5T3I9</accession>
<dbReference type="STRING" id="1224163.B841_08685"/>
<protein>
    <submittedName>
        <fullName evidence="1">Uncharacterized protein</fullName>
    </submittedName>
</protein>
<dbReference type="OrthoDB" id="5178186at2"/>
<dbReference type="EMBL" id="CP003924">
    <property type="protein sequence ID" value="AGS35210.1"/>
    <property type="molecule type" value="Genomic_DNA"/>
</dbReference>
<sequence length="228" mass="25942">MDSVTGITLPQSLRGDAERAVEHLRRYYSARLESVPEDERMLFDGAFFDHWAPEDPRPNVFTAEDVVAVQFLDAPIDNWSAIVRILYERSDELSRLLIEIGHDRDLATVPVAELGPGWPAEKLNRALQEIVGIGPVIASKLIARKRPHLYPIQDQRIRALTGLTEHNFVTTVHGELTRNDVFAERLAQVRDRAGLAEKISVVRTFAVIAWSEQAQIDARQRRDFPYRP</sequence>
<dbReference type="InterPro" id="IPR046275">
    <property type="entry name" value="DUF6308"/>
</dbReference>
<gene>
    <name evidence="1" type="ORF">B841_08685</name>
</gene>
<reference evidence="1 2" key="1">
    <citation type="submission" date="2012-11" db="EMBL/GenBank/DDBJ databases">
        <title>The complete genome sequence of Corynebacterium maris Coryn-1 (=DSM 45190).</title>
        <authorList>
            <person name="Schaffert L."/>
            <person name="Albersmeier A."/>
            <person name="Kalinowski J."/>
            <person name="Ruckert C."/>
        </authorList>
    </citation>
    <scope>NUCLEOTIDE SEQUENCE [LARGE SCALE GENOMIC DNA]</scope>
    <source>
        <strain evidence="2">Coryn-1</strain>
    </source>
</reference>
<dbReference type="AlphaFoldDB" id="S5T3I9"/>
<evidence type="ECO:0000313" key="1">
    <source>
        <dbReference type="EMBL" id="AGS35210.1"/>
    </source>
</evidence>
<dbReference type="HOGENOM" id="CLU_109821_0_0_11"/>
<name>S5T3I9_9CORY</name>
<evidence type="ECO:0000313" key="2">
    <source>
        <dbReference type="Proteomes" id="UP000015388"/>
    </source>
</evidence>
<organism evidence="1 2">
    <name type="scientific">Corynebacterium maris DSM 45190</name>
    <dbReference type="NCBI Taxonomy" id="1224163"/>
    <lineage>
        <taxon>Bacteria</taxon>
        <taxon>Bacillati</taxon>
        <taxon>Actinomycetota</taxon>
        <taxon>Actinomycetes</taxon>
        <taxon>Mycobacteriales</taxon>
        <taxon>Corynebacteriaceae</taxon>
        <taxon>Corynebacterium</taxon>
    </lineage>
</organism>
<proteinExistence type="predicted"/>
<dbReference type="KEGG" id="cmd:B841_08685"/>
<dbReference type="eggNOG" id="ENOG5032YPW">
    <property type="taxonomic scope" value="Bacteria"/>
</dbReference>
<dbReference type="Proteomes" id="UP000015388">
    <property type="component" value="Chromosome"/>
</dbReference>
<dbReference type="Pfam" id="PF19827">
    <property type="entry name" value="DUF6308"/>
    <property type="match status" value="1"/>
</dbReference>
<dbReference type="PATRIC" id="fig|1224163.3.peg.1745"/>
<keyword evidence="2" id="KW-1185">Reference proteome</keyword>
<dbReference type="RefSeq" id="WP_020935143.1">
    <property type="nucleotide sequence ID" value="NC_021915.1"/>
</dbReference>